<dbReference type="KEGG" id="rsz:108831156"/>
<name>A0A6J0LIY7_RAPSA</name>
<protein>
    <submittedName>
        <fullName evidence="2">Uncharacterized protein LOC108831156</fullName>
    </submittedName>
</protein>
<dbReference type="Gene3D" id="2.40.70.10">
    <property type="entry name" value="Acid Proteases"/>
    <property type="match status" value="1"/>
</dbReference>
<proteinExistence type="predicted"/>
<dbReference type="PANTHER" id="PTHR15503">
    <property type="entry name" value="LDOC1 RELATED"/>
    <property type="match status" value="1"/>
</dbReference>
<dbReference type="SUPFAM" id="SSF56672">
    <property type="entry name" value="DNA/RNA polymerases"/>
    <property type="match status" value="1"/>
</dbReference>
<reference evidence="2" key="2">
    <citation type="submission" date="2025-08" db="UniProtKB">
        <authorList>
            <consortium name="RefSeq"/>
        </authorList>
    </citation>
    <scope>IDENTIFICATION</scope>
    <source>
        <tissue evidence="2">Leaf</tissue>
    </source>
</reference>
<dbReference type="Gene3D" id="3.10.10.10">
    <property type="entry name" value="HIV Type 1 Reverse Transcriptase, subunit A, domain 1"/>
    <property type="match status" value="1"/>
</dbReference>
<dbReference type="InterPro" id="IPR021109">
    <property type="entry name" value="Peptidase_aspartic_dom_sf"/>
</dbReference>
<sequence>MYCSIRGQHSFVTPEVAAQFWDCFLVDRVNVAVLTPADRTLQANQCIKNAPLVIQEREFVADLLVVPLEGYEVILGMDWLSFYGVQIDCGKGRLLFGRGKRPEMVYYGISPSMTVSLVVAMRVQDLFQDGEVYLVTLSVSGGATDDEVKIEDIEVVKEFEDIFEPLKELPPPRSNPFTITLELEAKPIAKAPYRMAPAELAELKKQLEDLLGKGFIRSSSSP</sequence>
<dbReference type="InterPro" id="IPR043502">
    <property type="entry name" value="DNA/RNA_pol_sf"/>
</dbReference>
<organism evidence="1 2">
    <name type="scientific">Raphanus sativus</name>
    <name type="common">Radish</name>
    <name type="synonym">Raphanus raphanistrum var. sativus</name>
    <dbReference type="NCBI Taxonomy" id="3726"/>
    <lineage>
        <taxon>Eukaryota</taxon>
        <taxon>Viridiplantae</taxon>
        <taxon>Streptophyta</taxon>
        <taxon>Embryophyta</taxon>
        <taxon>Tracheophyta</taxon>
        <taxon>Spermatophyta</taxon>
        <taxon>Magnoliopsida</taxon>
        <taxon>eudicotyledons</taxon>
        <taxon>Gunneridae</taxon>
        <taxon>Pentapetalae</taxon>
        <taxon>rosids</taxon>
        <taxon>malvids</taxon>
        <taxon>Brassicales</taxon>
        <taxon>Brassicaceae</taxon>
        <taxon>Brassiceae</taxon>
        <taxon>Raphanus</taxon>
    </lineage>
</organism>
<dbReference type="Proteomes" id="UP000504610">
    <property type="component" value="Chromosome 7"/>
</dbReference>
<evidence type="ECO:0000313" key="1">
    <source>
        <dbReference type="Proteomes" id="UP000504610"/>
    </source>
</evidence>
<evidence type="ECO:0000313" key="2">
    <source>
        <dbReference type="RefSeq" id="XP_018460220.2"/>
    </source>
</evidence>
<dbReference type="AlphaFoldDB" id="A0A6J0LIY7"/>
<dbReference type="PANTHER" id="PTHR15503:SF45">
    <property type="entry name" value="RNA-DIRECTED DNA POLYMERASE HOMOLOG"/>
    <property type="match status" value="1"/>
</dbReference>
<dbReference type="GeneID" id="108831156"/>
<gene>
    <name evidence="2" type="primary">LOC108831156</name>
</gene>
<dbReference type="Pfam" id="PF08284">
    <property type="entry name" value="RVP_2"/>
    <property type="match status" value="1"/>
</dbReference>
<dbReference type="RefSeq" id="XP_018460220.2">
    <property type="nucleotide sequence ID" value="XM_018604718.2"/>
</dbReference>
<keyword evidence="1" id="KW-1185">Reference proteome</keyword>
<dbReference type="InterPro" id="IPR032567">
    <property type="entry name" value="RTL1-rel"/>
</dbReference>
<dbReference type="OrthoDB" id="1107598at2759"/>
<accession>A0A6J0LIY7</accession>
<dbReference type="CDD" id="cd00303">
    <property type="entry name" value="retropepsin_like"/>
    <property type="match status" value="1"/>
</dbReference>
<reference evidence="1" key="1">
    <citation type="journal article" date="2019" name="Database">
        <title>The radish genome database (RadishGD): an integrated information resource for radish genomics.</title>
        <authorList>
            <person name="Yu H.J."/>
            <person name="Baek S."/>
            <person name="Lee Y.J."/>
            <person name="Cho A."/>
            <person name="Mun J.H."/>
        </authorList>
    </citation>
    <scope>NUCLEOTIDE SEQUENCE [LARGE SCALE GENOMIC DNA]</scope>
    <source>
        <strain evidence="1">cv. WK10039</strain>
    </source>
</reference>